<dbReference type="RefSeq" id="WP_013336843.1">
    <property type="nucleotide sequence ID" value="NC_014537.1"/>
</dbReference>
<accession>E1QUJ9</accession>
<organism evidence="1 2">
    <name type="scientific">Vulcanisaeta distributa (strain DSM 14429 / JCM 11212 / NBRC 100878 / IC-017)</name>
    <dbReference type="NCBI Taxonomy" id="572478"/>
    <lineage>
        <taxon>Archaea</taxon>
        <taxon>Thermoproteota</taxon>
        <taxon>Thermoprotei</taxon>
        <taxon>Thermoproteales</taxon>
        <taxon>Thermoproteaceae</taxon>
        <taxon>Vulcanisaeta</taxon>
    </lineage>
</organism>
<keyword evidence="1" id="KW-0503">Monooxygenase</keyword>
<dbReference type="Gene3D" id="3.50.50.60">
    <property type="entry name" value="FAD/NAD(P)-binding domain"/>
    <property type="match status" value="1"/>
</dbReference>
<name>E1QUJ9_VULDI</name>
<sequence length="392" mass="43384">MSKSDAVIIGAGPSGLYLARELSKVMNVTIFEEDKMLGMPPHCTGLVNLDSLKSLGISPPVINTYRYVRITDLNGNSITFDFKRRAIAMLDRPGLEHYLADGLGSATLMLGERVVELSNGFIRTRARQEAFSLAVIAEGANMTLTRNIIPWKPVHVYGVQTDTKSFSISELMPRSDEEIVVIFDRKLSEHYFAWIVPKDFHEFRVGLADDANVWVKFTELLKIIKAEQLKPFGGKIIIGGSPSHVVMGNTAVIGDAGGFVKPMTGGGIIMGMLSARLLAESINSAIKEGLSINDALFIYDTLFRKYIKGKVKALSSASYILHMMINRSLSYVMQSMSKVSVDVDDYDNHIDAILRAASKRPWSFIRAIFSVIDELSLIEPGTINKLIKELME</sequence>
<dbReference type="InterPro" id="IPR036188">
    <property type="entry name" value="FAD/NAD-bd_sf"/>
</dbReference>
<dbReference type="PRINTS" id="PR00420">
    <property type="entry name" value="RNGMNOXGNASE"/>
</dbReference>
<proteinExistence type="predicted"/>
<evidence type="ECO:0000313" key="1">
    <source>
        <dbReference type="EMBL" id="ADN51118.1"/>
    </source>
</evidence>
<dbReference type="InterPro" id="IPR050407">
    <property type="entry name" value="Geranylgeranyl_reductase"/>
</dbReference>
<keyword evidence="2" id="KW-1185">Reference proteome</keyword>
<dbReference type="Proteomes" id="UP000006681">
    <property type="component" value="Chromosome"/>
</dbReference>
<dbReference type="GO" id="GO:0004497">
    <property type="term" value="F:monooxygenase activity"/>
    <property type="evidence" value="ECO:0007669"/>
    <property type="project" value="UniProtKB-KW"/>
</dbReference>
<dbReference type="GeneID" id="9752687"/>
<dbReference type="PANTHER" id="PTHR42685:SF21">
    <property type="entry name" value="DEHYDROGENASE (FLAVOPROTEIN)-LIKE PROTEIN"/>
    <property type="match status" value="1"/>
</dbReference>
<dbReference type="EMBL" id="CP002100">
    <property type="protein sequence ID" value="ADN51118.1"/>
    <property type="molecule type" value="Genomic_DNA"/>
</dbReference>
<dbReference type="PANTHER" id="PTHR42685">
    <property type="entry name" value="GERANYLGERANYL DIPHOSPHATE REDUCTASE"/>
    <property type="match status" value="1"/>
</dbReference>
<keyword evidence="1" id="KW-0560">Oxidoreductase</keyword>
<protein>
    <submittedName>
        <fullName evidence="1">Monooxygenase FAD-binding protein</fullName>
    </submittedName>
</protein>
<dbReference type="AlphaFoldDB" id="E1QUJ9"/>
<gene>
    <name evidence="1" type="ordered locus">Vdis_1744</name>
</gene>
<dbReference type="KEGG" id="vdi:Vdis_1744"/>
<dbReference type="HOGENOM" id="CLU_024648_0_1_2"/>
<dbReference type="eggNOG" id="arCOG00570">
    <property type="taxonomic scope" value="Archaea"/>
</dbReference>
<dbReference type="SUPFAM" id="SSF51905">
    <property type="entry name" value="FAD/NAD(P)-binding domain"/>
    <property type="match status" value="1"/>
</dbReference>
<reference evidence="1 2" key="1">
    <citation type="journal article" date="2010" name="Stand. Genomic Sci.">
        <title>Complete genome sequence of Vulcanisaeta distributa type strain (IC-017).</title>
        <authorList>
            <person name="Mavromatis K."/>
            <person name="Sikorski J."/>
            <person name="Pabst E."/>
            <person name="Teshima H."/>
            <person name="Lapidus A."/>
            <person name="Lucas S."/>
            <person name="Nolan M."/>
            <person name="Glavina Del Rio T."/>
            <person name="Cheng J.F."/>
            <person name="Bruce D."/>
            <person name="Goodwin L."/>
            <person name="Pitluck S."/>
            <person name="Liolios K."/>
            <person name="Ivanova N."/>
            <person name="Mikhailova N."/>
            <person name="Pati A."/>
            <person name="Chen A."/>
            <person name="Palaniappan K."/>
            <person name="Land M."/>
            <person name="Hauser L."/>
            <person name="Chang Y.J."/>
            <person name="Jeffries C.D."/>
            <person name="Rohde M."/>
            <person name="Spring S."/>
            <person name="Goker M."/>
            <person name="Wirth R."/>
            <person name="Woyke T."/>
            <person name="Bristow J."/>
            <person name="Eisen J.A."/>
            <person name="Markowitz V."/>
            <person name="Hugenholtz P."/>
            <person name="Klenk H.P."/>
            <person name="Kyrpides N.C."/>
        </authorList>
    </citation>
    <scope>NUCLEOTIDE SEQUENCE [LARGE SCALE GENOMIC DNA]</scope>
    <source>
        <strain evidence="2">DSM 14429 / JCM 11212 / NBRC 100878 / IC-017</strain>
    </source>
</reference>
<dbReference type="STRING" id="572478.Vdis_1744"/>
<reference evidence="2" key="2">
    <citation type="journal article" date="2010" name="Stand. Genomic Sci.">
        <title>Complete genome sequence of Vulcanisaeta distributa type strain (IC-017T).</title>
        <authorList>
            <person name="Mavromatis K."/>
            <person name="Sikorski J."/>
            <person name="Pabst E."/>
            <person name="Teshima H."/>
            <person name="Lapidus A."/>
            <person name="Lucas S."/>
            <person name="Nolan M."/>
            <person name="Glavina Del Rio T."/>
            <person name="Cheng J."/>
            <person name="Bruce D."/>
            <person name="Goodwin L."/>
            <person name="Pitluck S."/>
            <person name="Liolios K."/>
            <person name="Ivanova N."/>
            <person name="Mikhailova N."/>
            <person name="Pati A."/>
            <person name="Chen A."/>
            <person name="Palaniappan K."/>
            <person name="Land M."/>
            <person name="Hauser L."/>
            <person name="Chang Y."/>
            <person name="Jeffries C."/>
            <person name="Rohde M."/>
            <person name="Spring S."/>
            <person name="Goker M."/>
            <person name="Wirth R."/>
            <person name="Woyke T."/>
            <person name="Bristow J."/>
            <person name="Eisen J."/>
            <person name="Markowitz V."/>
            <person name="Hugenholtz P."/>
            <person name="Klenk H."/>
            <person name="Kyrpides N."/>
        </authorList>
    </citation>
    <scope>NUCLEOTIDE SEQUENCE [LARGE SCALE GENOMIC DNA]</scope>
    <source>
        <strain evidence="2">DSM 14429 / JCM 11212 / NBRC 100878 / IC-017</strain>
    </source>
</reference>
<evidence type="ECO:0000313" key="2">
    <source>
        <dbReference type="Proteomes" id="UP000006681"/>
    </source>
</evidence>
<dbReference type="OrthoDB" id="46008at2157"/>